<dbReference type="InterPro" id="IPR003352">
    <property type="entry name" value="PTS_EIIC"/>
</dbReference>
<dbReference type="InterPro" id="IPR050558">
    <property type="entry name" value="PTS_Sugar-Specific_Components"/>
</dbReference>
<dbReference type="GO" id="GO:0015771">
    <property type="term" value="P:trehalose transport"/>
    <property type="evidence" value="ECO:0007669"/>
    <property type="project" value="TreeGrafter"/>
</dbReference>
<evidence type="ECO:0000256" key="12">
    <source>
        <dbReference type="SAM" id="Phobius"/>
    </source>
</evidence>
<evidence type="ECO:0000256" key="11">
    <source>
        <dbReference type="PROSITE-ProRule" id="PRU00421"/>
    </source>
</evidence>
<organism evidence="15 16">
    <name type="scientific">Evansella caseinilytica</name>
    <dbReference type="NCBI Taxonomy" id="1503961"/>
    <lineage>
        <taxon>Bacteria</taxon>
        <taxon>Bacillati</taxon>
        <taxon>Bacillota</taxon>
        <taxon>Bacilli</taxon>
        <taxon>Bacillales</taxon>
        <taxon>Bacillaceae</taxon>
        <taxon>Evansella</taxon>
    </lineage>
</organism>
<protein>
    <submittedName>
        <fullName evidence="15">PTS system, sucrose-specific IIC component</fullName>
    </submittedName>
</protein>
<dbReference type="InterPro" id="IPR036878">
    <property type="entry name" value="Glu_permease_IIB"/>
</dbReference>
<evidence type="ECO:0000313" key="16">
    <source>
        <dbReference type="Proteomes" id="UP000198935"/>
    </source>
</evidence>
<feature type="transmembrane region" description="Helical" evidence="12">
    <location>
        <begin position="438"/>
        <end position="456"/>
    </location>
</feature>
<dbReference type="PANTHER" id="PTHR30175">
    <property type="entry name" value="PHOSPHOTRANSFERASE SYSTEM TRANSPORT PROTEIN"/>
    <property type="match status" value="1"/>
</dbReference>
<comment type="subcellular location">
    <subcellularLocation>
        <location evidence="1">Cell membrane</location>
        <topology evidence="1">Multi-pass membrane protein</topology>
    </subcellularLocation>
</comment>
<reference evidence="16" key="1">
    <citation type="submission" date="2016-10" db="EMBL/GenBank/DDBJ databases">
        <authorList>
            <person name="Varghese N."/>
            <person name="Submissions S."/>
        </authorList>
    </citation>
    <scope>NUCLEOTIDE SEQUENCE [LARGE SCALE GENOMIC DNA]</scope>
    <source>
        <strain evidence="16">SP</strain>
    </source>
</reference>
<dbReference type="PROSITE" id="PS51098">
    <property type="entry name" value="PTS_EIIB_TYPE_1"/>
    <property type="match status" value="1"/>
</dbReference>
<evidence type="ECO:0000256" key="2">
    <source>
        <dbReference type="ARBA" id="ARBA00022448"/>
    </source>
</evidence>
<dbReference type="Pfam" id="PF00367">
    <property type="entry name" value="PTS_EIIB"/>
    <property type="match status" value="1"/>
</dbReference>
<dbReference type="Pfam" id="PF02378">
    <property type="entry name" value="PTS_EIIC"/>
    <property type="match status" value="1"/>
</dbReference>
<evidence type="ECO:0000256" key="1">
    <source>
        <dbReference type="ARBA" id="ARBA00004651"/>
    </source>
</evidence>
<keyword evidence="9 12" id="KW-1133">Transmembrane helix</keyword>
<evidence type="ECO:0000256" key="6">
    <source>
        <dbReference type="ARBA" id="ARBA00022683"/>
    </source>
</evidence>
<dbReference type="InterPro" id="IPR018113">
    <property type="entry name" value="PTrfase_EIIB_Cys"/>
</dbReference>
<dbReference type="GO" id="GO:0005886">
    <property type="term" value="C:plasma membrane"/>
    <property type="evidence" value="ECO:0007669"/>
    <property type="project" value="UniProtKB-SubCell"/>
</dbReference>
<evidence type="ECO:0000256" key="9">
    <source>
        <dbReference type="ARBA" id="ARBA00022989"/>
    </source>
</evidence>
<dbReference type="PANTHER" id="PTHR30175:SF4">
    <property type="entry name" value="PTS SYSTEM TREHALOSE-SPECIFIC EIIBC COMPONENT"/>
    <property type="match status" value="1"/>
</dbReference>
<evidence type="ECO:0000256" key="8">
    <source>
        <dbReference type="ARBA" id="ARBA00022777"/>
    </source>
</evidence>
<feature type="transmembrane region" description="Helical" evidence="12">
    <location>
        <begin position="112"/>
        <end position="138"/>
    </location>
</feature>
<dbReference type="Gene3D" id="3.30.1360.60">
    <property type="entry name" value="Glucose permease domain IIB"/>
    <property type="match status" value="1"/>
</dbReference>
<keyword evidence="3" id="KW-1003">Cell membrane</keyword>
<sequence>MNEKQIAKELLEQVGSINNIESVAHCATRLRLELKDNDLITREKLEMIEGIKGIVYVDGQYQIILGPGFVNKIYAEVIQLLGTEEFKPKEPAPKGIKSSGILQRFIRLISDIFIPIIPTLIAAGFLLGIVNLCIYPGYFFEDKALIDAYPNLSGIANMLSIFANSVFIFLPVLIGYSATKRFGGNPFVGALLGLIMVHPSLVDPSTGAQEIPTWNFFGLLVEQEGYQYTVLPVLVASYILSKLEISLRKKFHDSVALFIPMITITVTATLTFIIIGPIMRVISDSLVSGAVWLYDTTGLFGGIALGLLYAPLVVTGMHHIFIPVEAQLIATTGGTFILPMAAMSNVAQGAAGLAIWYLIKNKRTKGEALIGGVTSVLGSSEPIMFGINLKFRYPFYAALIASAIGGAFMALTRTNAIGMGAGGLAGIILYRSEDMLTFIAGMIGTFLIAFLLTVVFSRKNKRKQER</sequence>
<dbReference type="CDD" id="cd00212">
    <property type="entry name" value="PTS_IIB_glc"/>
    <property type="match status" value="1"/>
</dbReference>
<evidence type="ECO:0000256" key="5">
    <source>
        <dbReference type="ARBA" id="ARBA00022679"/>
    </source>
</evidence>
<keyword evidence="5" id="KW-0808">Transferase</keyword>
<feature type="transmembrane region" description="Helical" evidence="12">
    <location>
        <begin position="255"/>
        <end position="279"/>
    </location>
</feature>
<feature type="active site" description="Phosphocysteine intermediate; for EIIB activity" evidence="11">
    <location>
        <position position="26"/>
    </location>
</feature>
<keyword evidence="10 12" id="KW-0472">Membrane</keyword>
<dbReference type="AlphaFoldDB" id="A0A1H3SCU0"/>
<feature type="domain" description="PTS EIIB type-1" evidence="13">
    <location>
        <begin position="4"/>
        <end position="87"/>
    </location>
</feature>
<feature type="transmembrane region" description="Helical" evidence="12">
    <location>
        <begin position="158"/>
        <end position="176"/>
    </location>
</feature>
<evidence type="ECO:0000259" key="14">
    <source>
        <dbReference type="PROSITE" id="PS51103"/>
    </source>
</evidence>
<dbReference type="InterPro" id="IPR013013">
    <property type="entry name" value="PTS_EIIC_1"/>
</dbReference>
<dbReference type="PROSITE" id="PS01035">
    <property type="entry name" value="PTS_EIIB_TYPE_1_CYS"/>
    <property type="match status" value="1"/>
</dbReference>
<accession>A0A1H3SCU0</accession>
<dbReference type="InterPro" id="IPR001996">
    <property type="entry name" value="PTS_IIB_1"/>
</dbReference>
<feature type="transmembrane region" description="Helical" evidence="12">
    <location>
        <begin position="183"/>
        <end position="202"/>
    </location>
</feature>
<keyword evidence="2" id="KW-0813">Transport</keyword>
<dbReference type="Proteomes" id="UP000198935">
    <property type="component" value="Unassembled WGS sequence"/>
</dbReference>
<evidence type="ECO:0000256" key="4">
    <source>
        <dbReference type="ARBA" id="ARBA00022597"/>
    </source>
</evidence>
<feature type="transmembrane region" description="Helical" evidence="12">
    <location>
        <begin position="299"/>
        <end position="324"/>
    </location>
</feature>
<evidence type="ECO:0000256" key="7">
    <source>
        <dbReference type="ARBA" id="ARBA00022692"/>
    </source>
</evidence>
<dbReference type="GO" id="GO:0016301">
    <property type="term" value="F:kinase activity"/>
    <property type="evidence" value="ECO:0007669"/>
    <property type="project" value="UniProtKB-KW"/>
</dbReference>
<proteinExistence type="predicted"/>
<evidence type="ECO:0000313" key="15">
    <source>
        <dbReference type="EMBL" id="SDZ35724.1"/>
    </source>
</evidence>
<keyword evidence="6" id="KW-0598">Phosphotransferase system</keyword>
<feature type="domain" description="PTS EIIC type-1" evidence="14">
    <location>
        <begin position="120"/>
        <end position="466"/>
    </location>
</feature>
<evidence type="ECO:0000256" key="10">
    <source>
        <dbReference type="ARBA" id="ARBA00023136"/>
    </source>
</evidence>
<dbReference type="EMBL" id="FNPI01000010">
    <property type="protein sequence ID" value="SDZ35724.1"/>
    <property type="molecule type" value="Genomic_DNA"/>
</dbReference>
<keyword evidence="4" id="KW-0762">Sugar transport</keyword>
<dbReference type="SUPFAM" id="SSF55604">
    <property type="entry name" value="Glucose permease domain IIB"/>
    <property type="match status" value="1"/>
</dbReference>
<dbReference type="PROSITE" id="PS51103">
    <property type="entry name" value="PTS_EIIC_TYPE_1"/>
    <property type="match status" value="1"/>
</dbReference>
<dbReference type="OrthoDB" id="9769191at2"/>
<evidence type="ECO:0000256" key="3">
    <source>
        <dbReference type="ARBA" id="ARBA00022475"/>
    </source>
</evidence>
<name>A0A1H3SCU0_9BACI</name>
<dbReference type="STRING" id="1503961.SAMN05421736_110140"/>
<keyword evidence="16" id="KW-1185">Reference proteome</keyword>
<keyword evidence="8" id="KW-0418">Kinase</keyword>
<feature type="transmembrane region" description="Helical" evidence="12">
    <location>
        <begin position="336"/>
        <end position="359"/>
    </location>
</feature>
<dbReference type="GO" id="GO:0090589">
    <property type="term" value="F:protein-phosphocysteine-trehalose phosphotransferase system transporter activity"/>
    <property type="evidence" value="ECO:0007669"/>
    <property type="project" value="TreeGrafter"/>
</dbReference>
<evidence type="ECO:0000259" key="13">
    <source>
        <dbReference type="PROSITE" id="PS51098"/>
    </source>
</evidence>
<gene>
    <name evidence="15" type="ORF">SAMN05421736_110140</name>
</gene>
<keyword evidence="7 12" id="KW-0812">Transmembrane</keyword>
<feature type="transmembrane region" description="Helical" evidence="12">
    <location>
        <begin position="393"/>
        <end position="411"/>
    </location>
</feature>
<dbReference type="GO" id="GO:0009401">
    <property type="term" value="P:phosphoenolpyruvate-dependent sugar phosphotransferase system"/>
    <property type="evidence" value="ECO:0007669"/>
    <property type="project" value="UniProtKB-KW"/>
</dbReference>
<dbReference type="GO" id="GO:0008982">
    <property type="term" value="F:protein-N(PI)-phosphohistidine-sugar phosphotransferase activity"/>
    <property type="evidence" value="ECO:0007669"/>
    <property type="project" value="InterPro"/>
</dbReference>